<evidence type="ECO:0000313" key="4">
    <source>
        <dbReference type="Proteomes" id="UP000499080"/>
    </source>
</evidence>
<feature type="region of interest" description="Disordered" evidence="1">
    <location>
        <begin position="344"/>
        <end position="398"/>
    </location>
</feature>
<proteinExistence type="predicted"/>
<dbReference type="SMART" id="SM00228">
    <property type="entry name" value="PDZ"/>
    <property type="match status" value="2"/>
</dbReference>
<comment type="caution">
    <text evidence="3">The sequence shown here is derived from an EMBL/GenBank/DDBJ whole genome shotgun (WGS) entry which is preliminary data.</text>
</comment>
<dbReference type="AlphaFoldDB" id="A0A4Y2AZH4"/>
<gene>
    <name evidence="3" type="primary">Mpdz_0</name>
    <name evidence="3" type="ORF">AVEN_222736_1</name>
</gene>
<feature type="compositionally biased region" description="Basic and acidic residues" evidence="1">
    <location>
        <begin position="364"/>
        <end position="380"/>
    </location>
</feature>
<dbReference type="Pfam" id="PF00595">
    <property type="entry name" value="PDZ"/>
    <property type="match status" value="2"/>
</dbReference>
<dbReference type="PROSITE" id="PS50106">
    <property type="entry name" value="PDZ"/>
    <property type="match status" value="2"/>
</dbReference>
<feature type="domain" description="PDZ" evidence="2">
    <location>
        <begin position="71"/>
        <end position="155"/>
    </location>
</feature>
<protein>
    <submittedName>
        <fullName evidence="3">Multiple PDZ domain protein</fullName>
    </submittedName>
</protein>
<organism evidence="3 4">
    <name type="scientific">Araneus ventricosus</name>
    <name type="common">Orbweaver spider</name>
    <name type="synonym">Epeira ventricosa</name>
    <dbReference type="NCBI Taxonomy" id="182803"/>
    <lineage>
        <taxon>Eukaryota</taxon>
        <taxon>Metazoa</taxon>
        <taxon>Ecdysozoa</taxon>
        <taxon>Arthropoda</taxon>
        <taxon>Chelicerata</taxon>
        <taxon>Arachnida</taxon>
        <taxon>Araneae</taxon>
        <taxon>Araneomorphae</taxon>
        <taxon>Entelegynae</taxon>
        <taxon>Araneoidea</taxon>
        <taxon>Araneidae</taxon>
        <taxon>Araneus</taxon>
    </lineage>
</organism>
<sequence length="398" mass="44430">MKSTRTRAKNDVIGSRRRKPIILSDFLPQFYQGRVCKYASGYEVHLPLESSLDEAFLPVALSNIQEFVETTIVLKKDKKNELGISIAGGHDSYLEQICVVEVHRDGIAYSDGRLRKGDVILAVNDISFREANLADAVRCLKETPSPVRLIILRENPQALFTTNESTCSGSRQDLLLSRYSPTKFITVELRKFSIKDSIGISIMQRTNGRGVFVTYVQPGSIAARHGRRISQGDQILEINGHNVRESNQKDVGHMIQNLDGAIVLLLGRVPSLHSSIQEWVKWKAQQCLRTRTSTWSSYTANTKDKLQVQRPSLPVSKESPALGFANTIATVIATVMPDLSNVMKSPCHSPSSSIRRSRLSIPDDTSKYKRDGQRLIEEFKPPQAAEKPKVPSILVTSF</sequence>
<evidence type="ECO:0000256" key="1">
    <source>
        <dbReference type="SAM" id="MobiDB-lite"/>
    </source>
</evidence>
<evidence type="ECO:0000313" key="3">
    <source>
        <dbReference type="EMBL" id="GBL85270.1"/>
    </source>
</evidence>
<name>A0A4Y2AZH4_ARAVE</name>
<accession>A0A4Y2AZH4</accession>
<feature type="compositionally biased region" description="Low complexity" evidence="1">
    <location>
        <begin position="345"/>
        <end position="362"/>
    </location>
</feature>
<keyword evidence="4" id="KW-1185">Reference proteome</keyword>
<dbReference type="InterPro" id="IPR036034">
    <property type="entry name" value="PDZ_sf"/>
</dbReference>
<dbReference type="InterPro" id="IPR001478">
    <property type="entry name" value="PDZ"/>
</dbReference>
<dbReference type="Gene3D" id="2.30.42.10">
    <property type="match status" value="2"/>
</dbReference>
<dbReference type="PANTHER" id="PTHR19964:SF92">
    <property type="entry name" value="PATJ HOMOLOG"/>
    <property type="match status" value="1"/>
</dbReference>
<dbReference type="Proteomes" id="UP000499080">
    <property type="component" value="Unassembled WGS sequence"/>
</dbReference>
<dbReference type="PANTHER" id="PTHR19964">
    <property type="entry name" value="MULTIPLE PDZ DOMAIN PROTEIN"/>
    <property type="match status" value="1"/>
</dbReference>
<feature type="domain" description="PDZ" evidence="2">
    <location>
        <begin position="186"/>
        <end position="270"/>
    </location>
</feature>
<dbReference type="OrthoDB" id="438726at2759"/>
<evidence type="ECO:0000259" key="2">
    <source>
        <dbReference type="PROSITE" id="PS50106"/>
    </source>
</evidence>
<dbReference type="EMBL" id="BGPR01000042">
    <property type="protein sequence ID" value="GBL85270.1"/>
    <property type="molecule type" value="Genomic_DNA"/>
</dbReference>
<dbReference type="SUPFAM" id="SSF50156">
    <property type="entry name" value="PDZ domain-like"/>
    <property type="match status" value="2"/>
</dbReference>
<reference evidence="3 4" key="1">
    <citation type="journal article" date="2019" name="Sci. Rep.">
        <title>Orb-weaving spider Araneus ventricosus genome elucidates the spidroin gene catalogue.</title>
        <authorList>
            <person name="Kono N."/>
            <person name="Nakamura H."/>
            <person name="Ohtoshi R."/>
            <person name="Moran D.A.P."/>
            <person name="Shinohara A."/>
            <person name="Yoshida Y."/>
            <person name="Fujiwara M."/>
            <person name="Mori M."/>
            <person name="Tomita M."/>
            <person name="Arakawa K."/>
        </authorList>
    </citation>
    <scope>NUCLEOTIDE SEQUENCE [LARGE SCALE GENOMIC DNA]</scope>
</reference>
<dbReference type="InterPro" id="IPR051342">
    <property type="entry name" value="PDZ_scaffold"/>
</dbReference>